<dbReference type="Pfam" id="PF04749">
    <property type="entry name" value="PLAC8"/>
    <property type="match status" value="1"/>
</dbReference>
<accession>A0A2U3DPV8</accession>
<dbReference type="InterPro" id="IPR006461">
    <property type="entry name" value="PLAC_motif_containing"/>
</dbReference>
<feature type="region of interest" description="Disordered" evidence="1">
    <location>
        <begin position="306"/>
        <end position="359"/>
    </location>
</feature>
<evidence type="ECO:0000313" key="3">
    <source>
        <dbReference type="EMBL" id="PWI64290.1"/>
    </source>
</evidence>
<dbReference type="Proteomes" id="UP000245956">
    <property type="component" value="Unassembled WGS sequence"/>
</dbReference>
<feature type="compositionally biased region" description="Basic and acidic residues" evidence="1">
    <location>
        <begin position="511"/>
        <end position="523"/>
    </location>
</feature>
<evidence type="ECO:0000313" key="4">
    <source>
        <dbReference type="Proteomes" id="UP000245956"/>
    </source>
</evidence>
<keyword evidence="5" id="KW-1185">Reference proteome</keyword>
<dbReference type="EMBL" id="LCWV01000073">
    <property type="protein sequence ID" value="PWI64290.1"/>
    <property type="molecule type" value="Genomic_DNA"/>
</dbReference>
<reference evidence="2 5" key="4">
    <citation type="journal article" date="2024" name="Microbiol. Resour. Announc.">
        <title>Genome annotations for the ascomycete fungi Trichoderma harzianum, Trichoderma aggressivum, and Purpureocillium lilacinum.</title>
        <authorList>
            <person name="Beijen E.P.W."/>
            <person name="Ohm R.A."/>
        </authorList>
    </citation>
    <scope>NUCLEOTIDE SEQUENCE [LARGE SCALE GENOMIC DNA]</scope>
    <source>
        <strain evidence="2 5">CBS 150709</strain>
    </source>
</reference>
<feature type="region of interest" description="Disordered" evidence="1">
    <location>
        <begin position="193"/>
        <end position="237"/>
    </location>
</feature>
<name>A0A2U3DPV8_PURLI</name>
<proteinExistence type="predicted"/>
<reference evidence="3 4" key="2">
    <citation type="journal article" date="2016" name="Front. Microbiol.">
        <title>Genome and transcriptome sequences reveal the specific parasitism of the nematophagous Purpureocillium lilacinum 36-1.</title>
        <authorList>
            <person name="Xie J."/>
            <person name="Li S."/>
            <person name="Mo C."/>
            <person name="Xiao X."/>
            <person name="Peng D."/>
            <person name="Wang G."/>
            <person name="Xiao Y."/>
        </authorList>
    </citation>
    <scope>NUCLEOTIDE SEQUENCE [LARGE SCALE GENOMIC DNA]</scope>
    <source>
        <strain evidence="3 4">36-1</strain>
    </source>
</reference>
<comment type="caution">
    <text evidence="3">The sequence shown here is derived from an EMBL/GenBank/DDBJ whole genome shotgun (WGS) entry which is preliminary data.</text>
</comment>
<dbReference type="Proteomes" id="UP001287286">
    <property type="component" value="Unassembled WGS sequence"/>
</dbReference>
<organism evidence="3 4">
    <name type="scientific">Purpureocillium lilacinum</name>
    <name type="common">Paecilomyces lilacinus</name>
    <dbReference type="NCBI Taxonomy" id="33203"/>
    <lineage>
        <taxon>Eukaryota</taxon>
        <taxon>Fungi</taxon>
        <taxon>Dikarya</taxon>
        <taxon>Ascomycota</taxon>
        <taxon>Pezizomycotina</taxon>
        <taxon>Sordariomycetes</taxon>
        <taxon>Hypocreomycetidae</taxon>
        <taxon>Hypocreales</taxon>
        <taxon>Ophiocordycipitaceae</taxon>
        <taxon>Purpureocillium</taxon>
    </lineage>
</organism>
<evidence type="ECO:0000313" key="5">
    <source>
        <dbReference type="Proteomes" id="UP001287286"/>
    </source>
</evidence>
<gene>
    <name evidence="3" type="ORF">PCL_11293</name>
    <name evidence="2" type="ORF">Purlil1_5249</name>
</gene>
<feature type="region of interest" description="Disordered" evidence="1">
    <location>
        <begin position="504"/>
        <end position="523"/>
    </location>
</feature>
<feature type="compositionally biased region" description="Basic and acidic residues" evidence="1">
    <location>
        <begin position="211"/>
        <end position="228"/>
    </location>
</feature>
<evidence type="ECO:0000313" key="2">
    <source>
        <dbReference type="EMBL" id="KAK4090577.1"/>
    </source>
</evidence>
<feature type="compositionally biased region" description="Low complexity" evidence="1">
    <location>
        <begin position="195"/>
        <end position="210"/>
    </location>
</feature>
<sequence length="523" mass="56791">MARQESLHWTADPRFSYLRNPPSWHHRQTTFYLKAPSARMDKHSASERHSQWQWQGSDRARDGFSPMLAESFCMPCGVYSRTWSRLRAALGGYDAQSVRHKKRSCTFDCSSCILCCPFYGCFFARLQTTVRTFYGIKGDDAHDCLDGCCCPCCTLMRNEQEILLREKHHKRLRDGHEPLGSVTSQYQSYMPMTYTPSKSATASPKASPVAPDKRPATKASDSAKKERGSAFPLQGESSCQGALGDISEATPECPVPMVAAIVGQHDITNDQLLARGREPDEHDLEADKTTQPTGKFIEHLLARDPVAATPGSEPSHPIGKDPTTTQDPGSSRHDMARDQVAQTGLRSRPHTLKDDDSFVLMPPRSKHILQSDPAVTTPGHETPHTLDRDAVKVSVGSLVLPHRLGDDARLTDGTGLVGFGLKAAAMNEWAGDLRRARVWAAKAQTPAVDDALALLASGSPWWSATTSAAAGGGRPGLGAGPVTGPMRHDGLGWNAAVRATGRSFNAGSSRSLDKAEKAGKGRQ</sequence>
<reference evidence="3" key="1">
    <citation type="submission" date="2015-05" db="EMBL/GenBank/DDBJ databases">
        <authorList>
            <person name="Wang D.B."/>
            <person name="Wang M."/>
        </authorList>
    </citation>
    <scope>NUCLEOTIDE SEQUENCE</scope>
    <source>
        <strain evidence="3">36-1</strain>
    </source>
</reference>
<dbReference type="AlphaFoldDB" id="A0A2U3DPV8"/>
<evidence type="ECO:0000256" key="1">
    <source>
        <dbReference type="SAM" id="MobiDB-lite"/>
    </source>
</evidence>
<protein>
    <submittedName>
        <fullName evidence="3">Uncharacterized protein</fullName>
    </submittedName>
</protein>
<dbReference type="EMBL" id="JAWRVI010000015">
    <property type="protein sequence ID" value="KAK4090577.1"/>
    <property type="molecule type" value="Genomic_DNA"/>
</dbReference>
<reference evidence="2" key="3">
    <citation type="submission" date="2023-11" db="EMBL/GenBank/DDBJ databases">
        <authorList>
            <person name="Beijen E."/>
            <person name="Ohm R.A."/>
        </authorList>
    </citation>
    <scope>NUCLEOTIDE SEQUENCE</scope>
    <source>
        <strain evidence="2">CBS 150709</strain>
    </source>
</reference>